<keyword evidence="2" id="KW-0859">Xylose metabolism</keyword>
<reference evidence="7" key="2">
    <citation type="submission" date="2020-09" db="EMBL/GenBank/DDBJ databases">
        <authorList>
            <person name="Sun Q."/>
            <person name="Zhou Y."/>
        </authorList>
    </citation>
    <scope>NUCLEOTIDE SEQUENCE</scope>
    <source>
        <strain evidence="7">CGMCC 4.7308</strain>
    </source>
</reference>
<feature type="domain" description="Carbohydrate kinase FGGY N-terminal" evidence="5">
    <location>
        <begin position="9"/>
        <end position="249"/>
    </location>
</feature>
<dbReference type="Pfam" id="PF00370">
    <property type="entry name" value="FGGY_N"/>
    <property type="match status" value="1"/>
</dbReference>
<dbReference type="GO" id="GO:0016301">
    <property type="term" value="F:kinase activity"/>
    <property type="evidence" value="ECO:0007669"/>
    <property type="project" value="UniProtKB-KW"/>
</dbReference>
<gene>
    <name evidence="7" type="ORF">GCM10011594_34440</name>
</gene>
<dbReference type="Gene3D" id="3.30.420.40">
    <property type="match status" value="2"/>
</dbReference>
<dbReference type="Pfam" id="PF02782">
    <property type="entry name" value="FGGY_C"/>
    <property type="match status" value="1"/>
</dbReference>
<evidence type="ECO:0000313" key="8">
    <source>
        <dbReference type="Proteomes" id="UP000655208"/>
    </source>
</evidence>
<feature type="domain" description="Carbohydrate kinase FGGY C-terminal" evidence="6">
    <location>
        <begin position="261"/>
        <end position="445"/>
    </location>
</feature>
<dbReference type="PANTHER" id="PTHR43095">
    <property type="entry name" value="SUGAR KINASE"/>
    <property type="match status" value="1"/>
</dbReference>
<dbReference type="Proteomes" id="UP000655208">
    <property type="component" value="Unassembled WGS sequence"/>
</dbReference>
<comment type="caution">
    <text evidence="7">The sequence shown here is derived from an EMBL/GenBank/DDBJ whole genome shotgun (WGS) entry which is preliminary data.</text>
</comment>
<dbReference type="RefSeq" id="WP_188943676.1">
    <property type="nucleotide sequence ID" value="NZ_BMNA01000009.1"/>
</dbReference>
<name>A0A917T675_9ACTN</name>
<dbReference type="InterPro" id="IPR018485">
    <property type="entry name" value="FGGY_C"/>
</dbReference>
<dbReference type="InterPro" id="IPR050406">
    <property type="entry name" value="FGGY_Carb_Kinase"/>
</dbReference>
<keyword evidence="4 7" id="KW-0418">Kinase</keyword>
<evidence type="ECO:0000256" key="3">
    <source>
        <dbReference type="ARBA" id="ARBA00022679"/>
    </source>
</evidence>
<organism evidence="7 8">
    <name type="scientific">Nakamurella endophytica</name>
    <dbReference type="NCBI Taxonomy" id="1748367"/>
    <lineage>
        <taxon>Bacteria</taxon>
        <taxon>Bacillati</taxon>
        <taxon>Actinomycetota</taxon>
        <taxon>Actinomycetes</taxon>
        <taxon>Nakamurellales</taxon>
        <taxon>Nakamurellaceae</taxon>
        <taxon>Nakamurella</taxon>
    </lineage>
</organism>
<dbReference type="SUPFAM" id="SSF53067">
    <property type="entry name" value="Actin-like ATPase domain"/>
    <property type="match status" value="2"/>
</dbReference>
<evidence type="ECO:0000256" key="1">
    <source>
        <dbReference type="ARBA" id="ARBA00009156"/>
    </source>
</evidence>
<keyword evidence="2" id="KW-0119">Carbohydrate metabolism</keyword>
<dbReference type="InterPro" id="IPR018484">
    <property type="entry name" value="FGGY_N"/>
</dbReference>
<dbReference type="PANTHER" id="PTHR43095:SF5">
    <property type="entry name" value="XYLULOSE KINASE"/>
    <property type="match status" value="1"/>
</dbReference>
<reference evidence="7" key="1">
    <citation type="journal article" date="2014" name="Int. J. Syst. Evol. Microbiol.">
        <title>Complete genome sequence of Corynebacterium casei LMG S-19264T (=DSM 44701T), isolated from a smear-ripened cheese.</title>
        <authorList>
            <consortium name="US DOE Joint Genome Institute (JGI-PGF)"/>
            <person name="Walter F."/>
            <person name="Albersmeier A."/>
            <person name="Kalinowski J."/>
            <person name="Ruckert C."/>
        </authorList>
    </citation>
    <scope>NUCLEOTIDE SEQUENCE</scope>
    <source>
        <strain evidence="7">CGMCC 4.7308</strain>
    </source>
</reference>
<keyword evidence="3" id="KW-0808">Transferase</keyword>
<keyword evidence="8" id="KW-1185">Reference proteome</keyword>
<evidence type="ECO:0000256" key="4">
    <source>
        <dbReference type="ARBA" id="ARBA00022777"/>
    </source>
</evidence>
<accession>A0A917T675</accession>
<dbReference type="CDD" id="cd07808">
    <property type="entry name" value="ASKHA_NBD_FGGY_EcXK-like"/>
    <property type="match status" value="1"/>
</dbReference>
<evidence type="ECO:0000256" key="2">
    <source>
        <dbReference type="ARBA" id="ARBA00022629"/>
    </source>
</evidence>
<evidence type="ECO:0000259" key="5">
    <source>
        <dbReference type="Pfam" id="PF00370"/>
    </source>
</evidence>
<comment type="similarity">
    <text evidence="1">Belongs to the FGGY kinase family.</text>
</comment>
<protein>
    <submittedName>
        <fullName evidence="7">Sugar kinase</fullName>
    </submittedName>
</protein>
<dbReference type="InterPro" id="IPR000577">
    <property type="entry name" value="Carb_kinase_FGGY"/>
</dbReference>
<dbReference type="InterPro" id="IPR043129">
    <property type="entry name" value="ATPase_NBD"/>
</dbReference>
<dbReference type="EMBL" id="BMNA01000009">
    <property type="protein sequence ID" value="GGM11637.1"/>
    <property type="molecule type" value="Genomic_DNA"/>
</dbReference>
<evidence type="ECO:0000259" key="6">
    <source>
        <dbReference type="Pfam" id="PF02782"/>
    </source>
</evidence>
<dbReference type="GO" id="GO:0042732">
    <property type="term" value="P:D-xylose metabolic process"/>
    <property type="evidence" value="ECO:0007669"/>
    <property type="project" value="UniProtKB-KW"/>
</dbReference>
<dbReference type="PIRSF" id="PIRSF000538">
    <property type="entry name" value="GlpK"/>
    <property type="match status" value="1"/>
</dbReference>
<dbReference type="AlphaFoldDB" id="A0A917T675"/>
<sequence>MTAAPPPAVLGIDLGTSSVKVVLTGPDGAVRAQAGADYPVTRPHPGWSETDPAAWWSAIRSAVAQVLAAEPGAAPVGIGLSGQMHGVVLADADGRPTRPAVLWADARAGAETALYRELGPDTRPRLGNPVVPGMAGPQLAWLHRHEPAVVAASRWALQPKDWVRARLTGVVAAEPSDASATLLFDVLTGDWSDDVVAALGVRRELLPDLLPSAGAAAGALTGDTATELGLPAGIPVAAGAADTAAAALGSGLFVPGSVQLTVGTGVQVVSPAPTPTAASLSADPVAHLYRSATADGWYAMGASMTGGQTLDWVRRMLGAEWVELYAAAGHRPEPGDPVFLPHLVGERTPYLDTGLRGAWTGLAARHDRDLMLYAALEGVAFAAADALEALPGVPDDGRVLRIAGGGSVHPAWRRLLADVLRADLHAVDVPGASARGAALLGARAAGLLDDRTLETVAQVPATPVAAPGDRVPALAARRRRYLDTLAALRPLTPEDGADGDG</sequence>
<evidence type="ECO:0000313" key="7">
    <source>
        <dbReference type="EMBL" id="GGM11637.1"/>
    </source>
</evidence>
<proteinExistence type="inferred from homology"/>